<proteinExistence type="predicted"/>
<protein>
    <submittedName>
        <fullName evidence="1">Uncharacterized protein</fullName>
    </submittedName>
</protein>
<dbReference type="AlphaFoldDB" id="A0A6C0E5F8"/>
<dbReference type="Pfam" id="PF11655">
    <property type="entry name" value="DUF2589"/>
    <property type="match status" value="1"/>
</dbReference>
<reference evidence="1" key="1">
    <citation type="journal article" date="2020" name="Nature">
        <title>Giant virus diversity and host interactions through global metagenomics.</title>
        <authorList>
            <person name="Schulz F."/>
            <person name="Roux S."/>
            <person name="Paez-Espino D."/>
            <person name="Jungbluth S."/>
            <person name="Walsh D.A."/>
            <person name="Denef V.J."/>
            <person name="McMahon K.D."/>
            <person name="Konstantinidis K.T."/>
            <person name="Eloe-Fadrosh E.A."/>
            <person name="Kyrpides N.C."/>
            <person name="Woyke T."/>
        </authorList>
    </citation>
    <scope>NUCLEOTIDE SEQUENCE</scope>
    <source>
        <strain evidence="1">GVMAG-M-3300023179-132</strain>
    </source>
</reference>
<evidence type="ECO:0000313" key="1">
    <source>
        <dbReference type="EMBL" id="QHT23871.1"/>
    </source>
</evidence>
<accession>A0A6C0E5F8</accession>
<dbReference type="EMBL" id="MN739735">
    <property type="protein sequence ID" value="QHT23871.1"/>
    <property type="molecule type" value="Genomic_DNA"/>
</dbReference>
<name>A0A6C0E5F8_9ZZZZ</name>
<organism evidence="1">
    <name type="scientific">viral metagenome</name>
    <dbReference type="NCBI Taxonomy" id="1070528"/>
    <lineage>
        <taxon>unclassified sequences</taxon>
        <taxon>metagenomes</taxon>
        <taxon>organismal metagenomes</taxon>
    </lineage>
</organism>
<sequence>MVDYVLGKITDSAGYGAKTQGQTLAELPLYDLFAAPFQAAARVQANLAEATSGFIRQFAMDACGNVFMTTLSTFFDIPISSVSDLSGNYLVDPSGGGLFASSSGITTSNSVYDGAPGGTGSGWGTVSDGGKVIGYCTAKLVAADYAPGTTGGYQKKIANRVYSMDSKGKVLFVQGIKSVSVPFISLVNVPALTLEEVTVEFCINIKTQEVKERTDDAAATSVQASQNQGRIGVKGWFGGFNYARQSSAVSTAVATSKSKATSDTSTESTYLVTMKAKQVDPPGLTAILKFITNNKDIASQKTVDSTGKIIDNGSGLAFGNGGRPASSS</sequence>
<dbReference type="InterPro" id="IPR024510">
    <property type="entry name" value="DUF2589"/>
</dbReference>